<gene>
    <name evidence="2" type="ORF">LLUT_LOCUS18144</name>
</gene>
<protein>
    <submittedName>
        <fullName evidence="2">Uncharacterized protein</fullName>
    </submittedName>
</protein>
<dbReference type="GO" id="GO:0008821">
    <property type="term" value="F:crossover junction DNA endonuclease activity"/>
    <property type="evidence" value="ECO:0007669"/>
    <property type="project" value="TreeGrafter"/>
</dbReference>
<evidence type="ECO:0000313" key="2">
    <source>
        <dbReference type="EMBL" id="CAL0317084.1"/>
    </source>
</evidence>
<comment type="caution">
    <text evidence="2">The sequence shown here is derived from an EMBL/GenBank/DDBJ whole genome shotgun (WGS) entry which is preliminary data.</text>
</comment>
<dbReference type="Proteomes" id="UP001497480">
    <property type="component" value="Unassembled WGS sequence"/>
</dbReference>
<dbReference type="PANTHER" id="PTHR20208">
    <property type="entry name" value="STRUCTURE-SPECIFIC ENDONUCLEASE SUBUNIT SLX1"/>
    <property type="match status" value="1"/>
</dbReference>
<dbReference type="InterPro" id="IPR050381">
    <property type="entry name" value="SLX1_endonuclease"/>
</dbReference>
<accession>A0AAV1X785</accession>
<proteinExistence type="predicted"/>
<dbReference type="GO" id="GO:0000724">
    <property type="term" value="P:double-strand break repair via homologous recombination"/>
    <property type="evidence" value="ECO:0007669"/>
    <property type="project" value="TreeGrafter"/>
</dbReference>
<sequence>MLSLPSWHSMNITVNFFSTKYMNHSTGCTILPEHMKVKLGSMDELSCYAERVDGVSENEEDSLHEAEFENNNSNNSDSVPDVCDDSISHDSPNSQDQGYKVSASFGWNQEYEAREPPSHSFTSEDQKPYSFNNKTTLMMSRQLVMNYNKRNLKRGNNLSKARVFQLHSQHNEEY</sequence>
<dbReference type="EMBL" id="CAXHTB010000012">
    <property type="protein sequence ID" value="CAL0317084.1"/>
    <property type="molecule type" value="Genomic_DNA"/>
</dbReference>
<name>A0AAV1X785_LUPLU</name>
<dbReference type="AlphaFoldDB" id="A0AAV1X785"/>
<feature type="compositionally biased region" description="Low complexity" evidence="1">
    <location>
        <begin position="70"/>
        <end position="81"/>
    </location>
</feature>
<organism evidence="2 3">
    <name type="scientific">Lupinus luteus</name>
    <name type="common">European yellow lupine</name>
    <dbReference type="NCBI Taxonomy" id="3873"/>
    <lineage>
        <taxon>Eukaryota</taxon>
        <taxon>Viridiplantae</taxon>
        <taxon>Streptophyta</taxon>
        <taxon>Embryophyta</taxon>
        <taxon>Tracheophyta</taxon>
        <taxon>Spermatophyta</taxon>
        <taxon>Magnoliopsida</taxon>
        <taxon>eudicotyledons</taxon>
        <taxon>Gunneridae</taxon>
        <taxon>Pentapetalae</taxon>
        <taxon>rosids</taxon>
        <taxon>fabids</taxon>
        <taxon>Fabales</taxon>
        <taxon>Fabaceae</taxon>
        <taxon>Papilionoideae</taxon>
        <taxon>50 kb inversion clade</taxon>
        <taxon>genistoids sensu lato</taxon>
        <taxon>core genistoids</taxon>
        <taxon>Genisteae</taxon>
        <taxon>Lupinus</taxon>
    </lineage>
</organism>
<dbReference type="GO" id="GO:0033557">
    <property type="term" value="C:Slx1-Slx4 complex"/>
    <property type="evidence" value="ECO:0007669"/>
    <property type="project" value="TreeGrafter"/>
</dbReference>
<evidence type="ECO:0000256" key="1">
    <source>
        <dbReference type="SAM" id="MobiDB-lite"/>
    </source>
</evidence>
<evidence type="ECO:0000313" key="3">
    <source>
        <dbReference type="Proteomes" id="UP001497480"/>
    </source>
</evidence>
<reference evidence="2 3" key="1">
    <citation type="submission" date="2024-03" db="EMBL/GenBank/DDBJ databases">
        <authorList>
            <person name="Martinez-Hernandez J."/>
        </authorList>
    </citation>
    <scope>NUCLEOTIDE SEQUENCE [LARGE SCALE GENOMIC DNA]</scope>
</reference>
<feature type="region of interest" description="Disordered" evidence="1">
    <location>
        <begin position="66"/>
        <end position="100"/>
    </location>
</feature>
<dbReference type="PANTHER" id="PTHR20208:SF10">
    <property type="entry name" value="STRUCTURE-SPECIFIC ENDONUCLEASE SUBUNIT SLX1"/>
    <property type="match status" value="1"/>
</dbReference>
<keyword evidence="3" id="KW-1185">Reference proteome</keyword>
<dbReference type="GO" id="GO:0017108">
    <property type="term" value="F:5'-flap endonuclease activity"/>
    <property type="evidence" value="ECO:0007669"/>
    <property type="project" value="TreeGrafter"/>
</dbReference>